<dbReference type="AlphaFoldDB" id="A0A3N2CZ21"/>
<accession>A0A3N2CZ21</accession>
<proteinExistence type="inferred from homology"/>
<dbReference type="InterPro" id="IPR036291">
    <property type="entry name" value="NAD(P)-bd_dom_sf"/>
</dbReference>
<protein>
    <submittedName>
        <fullName evidence="3">Short subunit dehydrogenase</fullName>
    </submittedName>
</protein>
<dbReference type="Gene3D" id="3.40.50.720">
    <property type="entry name" value="NAD(P)-binding Rossmann-like Domain"/>
    <property type="match status" value="1"/>
</dbReference>
<keyword evidence="4" id="KW-1185">Reference proteome</keyword>
<organism evidence="3 4">
    <name type="scientific">Nocardioides aurantiacus</name>
    <dbReference type="NCBI Taxonomy" id="86796"/>
    <lineage>
        <taxon>Bacteria</taxon>
        <taxon>Bacillati</taxon>
        <taxon>Actinomycetota</taxon>
        <taxon>Actinomycetes</taxon>
        <taxon>Propionibacteriales</taxon>
        <taxon>Nocardioidaceae</taxon>
        <taxon>Nocardioides</taxon>
    </lineage>
</organism>
<dbReference type="PANTHER" id="PTHR24320:SF148">
    <property type="entry name" value="NAD(P)-BINDING ROSSMANN-FOLD SUPERFAMILY PROTEIN"/>
    <property type="match status" value="1"/>
</dbReference>
<dbReference type="InterPro" id="IPR002347">
    <property type="entry name" value="SDR_fam"/>
</dbReference>
<keyword evidence="2" id="KW-0560">Oxidoreductase</keyword>
<evidence type="ECO:0000256" key="1">
    <source>
        <dbReference type="ARBA" id="ARBA00006484"/>
    </source>
</evidence>
<comment type="similarity">
    <text evidence="1">Belongs to the short-chain dehydrogenases/reductases (SDR) family.</text>
</comment>
<dbReference type="EMBL" id="RKHO01000001">
    <property type="protein sequence ID" value="ROR92736.1"/>
    <property type="molecule type" value="Genomic_DNA"/>
</dbReference>
<dbReference type="SUPFAM" id="SSF51735">
    <property type="entry name" value="NAD(P)-binding Rossmann-fold domains"/>
    <property type="match status" value="1"/>
</dbReference>
<gene>
    <name evidence="3" type="ORF">EDD33_3635</name>
</gene>
<reference evidence="3 4" key="1">
    <citation type="submission" date="2018-11" db="EMBL/GenBank/DDBJ databases">
        <title>Sequencing the genomes of 1000 actinobacteria strains.</title>
        <authorList>
            <person name="Klenk H.-P."/>
        </authorList>
    </citation>
    <scope>NUCLEOTIDE SEQUENCE [LARGE SCALE GENOMIC DNA]</scope>
    <source>
        <strain evidence="3 4">DSM 12652</strain>
    </source>
</reference>
<sequence>MSPRGEGWTPDDVPDLTGRRALVTGATTGTGREVALTLARHGATLVLADRDLDALADLVRSLDAEGAARPVAVRLDLADLDSVRDAASTVLDGPAGPLDLLVLDEGARPRSVARAADDLDPALTARFLGPFALTGLLLPRLREATRARVVTVVSPAHRLAREVPTGPEGAPDPGDDQLRRRTAWAAPAEAALAALMFALELDARARQHGLATLDSLAAVAGLDASGVLGEGGQAQALTQRARRGPGILRAALGAVEQRSELAPWPALMAATADLPGSTVVGPGGPLGLNGAARIVNPPQRARDRDARSRLWELAEAATGVEYLS</sequence>
<dbReference type="PRINTS" id="PR00081">
    <property type="entry name" value="GDHRDH"/>
</dbReference>
<evidence type="ECO:0000313" key="3">
    <source>
        <dbReference type="EMBL" id="ROR92736.1"/>
    </source>
</evidence>
<dbReference type="GO" id="GO:0016491">
    <property type="term" value="F:oxidoreductase activity"/>
    <property type="evidence" value="ECO:0007669"/>
    <property type="project" value="UniProtKB-KW"/>
</dbReference>
<dbReference type="RefSeq" id="WP_170169876.1">
    <property type="nucleotide sequence ID" value="NZ_RKHO01000001.1"/>
</dbReference>
<comment type="caution">
    <text evidence="3">The sequence shown here is derived from an EMBL/GenBank/DDBJ whole genome shotgun (WGS) entry which is preliminary data.</text>
</comment>
<evidence type="ECO:0000313" key="4">
    <source>
        <dbReference type="Proteomes" id="UP000281738"/>
    </source>
</evidence>
<dbReference type="Proteomes" id="UP000281738">
    <property type="component" value="Unassembled WGS sequence"/>
</dbReference>
<name>A0A3N2CZ21_9ACTN</name>
<dbReference type="PANTHER" id="PTHR24320">
    <property type="entry name" value="RETINOL DEHYDROGENASE"/>
    <property type="match status" value="1"/>
</dbReference>
<evidence type="ECO:0000256" key="2">
    <source>
        <dbReference type="ARBA" id="ARBA00023002"/>
    </source>
</evidence>
<dbReference type="Pfam" id="PF00106">
    <property type="entry name" value="adh_short"/>
    <property type="match status" value="1"/>
</dbReference>